<organism evidence="2">
    <name type="scientific">Anisakis simplex</name>
    <name type="common">Herring worm</name>
    <dbReference type="NCBI Taxonomy" id="6269"/>
    <lineage>
        <taxon>Eukaryota</taxon>
        <taxon>Metazoa</taxon>
        <taxon>Ecdysozoa</taxon>
        <taxon>Nematoda</taxon>
        <taxon>Chromadorea</taxon>
        <taxon>Rhabditida</taxon>
        <taxon>Spirurina</taxon>
        <taxon>Ascaridomorpha</taxon>
        <taxon>Ascaridoidea</taxon>
        <taxon>Anisakidae</taxon>
        <taxon>Anisakis</taxon>
        <taxon>Anisakis simplex complex</taxon>
    </lineage>
</organism>
<dbReference type="WBParaSite" id="ASIM_0001756501-mRNA-1">
    <property type="protein sequence ID" value="ASIM_0001756501-mRNA-1"/>
    <property type="gene ID" value="ASIM_0001756501"/>
</dbReference>
<evidence type="ECO:0000313" key="2">
    <source>
        <dbReference type="WBParaSite" id="ASIM_0001756501-mRNA-1"/>
    </source>
</evidence>
<sequence>LERNNDNLPLPSKHLTQLSKPSSRRKCKAKQLNSSSKLVTLVILGVEQLIKNCIYHPISLSFLMFFIPLNPTTVLRSPSFQCET</sequence>
<name>A0A0M3K9C3_ANISI</name>
<dbReference type="AlphaFoldDB" id="A0A0M3K9C3"/>
<reference evidence="2" key="1">
    <citation type="submission" date="2017-02" db="UniProtKB">
        <authorList>
            <consortium name="WormBaseParasite"/>
        </authorList>
    </citation>
    <scope>IDENTIFICATION</scope>
</reference>
<feature type="region of interest" description="Disordered" evidence="1">
    <location>
        <begin position="1"/>
        <end position="26"/>
    </location>
</feature>
<proteinExistence type="predicted"/>
<evidence type="ECO:0000256" key="1">
    <source>
        <dbReference type="SAM" id="MobiDB-lite"/>
    </source>
</evidence>
<protein>
    <submittedName>
        <fullName evidence="2">Ovule protein</fullName>
    </submittedName>
</protein>
<accession>A0A0M3K9C3</accession>